<evidence type="ECO:0000313" key="2">
    <source>
        <dbReference type="EMBL" id="MEU5708411.1"/>
    </source>
</evidence>
<feature type="region of interest" description="Disordered" evidence="1">
    <location>
        <begin position="57"/>
        <end position="103"/>
    </location>
</feature>
<accession>A0ABV3A901</accession>
<evidence type="ECO:0000256" key="1">
    <source>
        <dbReference type="SAM" id="MobiDB-lite"/>
    </source>
</evidence>
<feature type="compositionally biased region" description="Low complexity" evidence="1">
    <location>
        <begin position="63"/>
        <end position="78"/>
    </location>
</feature>
<comment type="caution">
    <text evidence="2">The sequence shown here is derived from an EMBL/GenBank/DDBJ whole genome shotgun (WGS) entry which is preliminary data.</text>
</comment>
<dbReference type="Proteomes" id="UP001551011">
    <property type="component" value="Unassembled WGS sequence"/>
</dbReference>
<name>A0ABV3A901_9ACTN</name>
<dbReference type="RefSeq" id="WP_359256802.1">
    <property type="nucleotide sequence ID" value="NZ_JBFAEG010000010.1"/>
</dbReference>
<reference evidence="2 3" key="1">
    <citation type="submission" date="2024-06" db="EMBL/GenBank/DDBJ databases">
        <title>The Natural Products Discovery Center: Release of the First 8490 Sequenced Strains for Exploring Actinobacteria Biosynthetic Diversity.</title>
        <authorList>
            <person name="Kalkreuter E."/>
            <person name="Kautsar S.A."/>
            <person name="Yang D."/>
            <person name="Bader C.D."/>
            <person name="Teijaro C.N."/>
            <person name="Fluegel L."/>
            <person name="Davis C.M."/>
            <person name="Simpson J.R."/>
            <person name="Lauterbach L."/>
            <person name="Steele A.D."/>
            <person name="Gui C."/>
            <person name="Meng S."/>
            <person name="Li G."/>
            <person name="Viehrig K."/>
            <person name="Ye F."/>
            <person name="Su P."/>
            <person name="Kiefer A.F."/>
            <person name="Nichols A."/>
            <person name="Cepeda A.J."/>
            <person name="Yan W."/>
            <person name="Fan B."/>
            <person name="Jiang Y."/>
            <person name="Adhikari A."/>
            <person name="Zheng C.-J."/>
            <person name="Schuster L."/>
            <person name="Cowan T.M."/>
            <person name="Smanski M.J."/>
            <person name="Chevrette M.G."/>
            <person name="De Carvalho L.P.S."/>
            <person name="Shen B."/>
        </authorList>
    </citation>
    <scope>NUCLEOTIDE SEQUENCE [LARGE SCALE GENOMIC DNA]</scope>
    <source>
        <strain evidence="2 3">NPDC020594</strain>
    </source>
</reference>
<gene>
    <name evidence="2" type="ORF">AB0H04_16290</name>
</gene>
<keyword evidence="3" id="KW-1185">Reference proteome</keyword>
<dbReference type="EMBL" id="JBFAEG010000010">
    <property type="protein sequence ID" value="MEU5708411.1"/>
    <property type="molecule type" value="Genomic_DNA"/>
</dbReference>
<sequence>MSGGYRRQRDPDAVFSTTFPRVREGRHNYQGSEVVFTPDLLAEPDLDTHERDCHSAAVAEMDASPSPATPRSSSTARTGRVHLQRRLSDEESTAGRRACCARP</sequence>
<protein>
    <submittedName>
        <fullName evidence="2">Uncharacterized protein</fullName>
    </submittedName>
</protein>
<evidence type="ECO:0000313" key="3">
    <source>
        <dbReference type="Proteomes" id="UP001551011"/>
    </source>
</evidence>
<organism evidence="2 3">
    <name type="scientific">Streptomyces flaveolus</name>
    <dbReference type="NCBI Taxonomy" id="67297"/>
    <lineage>
        <taxon>Bacteria</taxon>
        <taxon>Bacillati</taxon>
        <taxon>Actinomycetota</taxon>
        <taxon>Actinomycetes</taxon>
        <taxon>Kitasatosporales</taxon>
        <taxon>Streptomycetaceae</taxon>
        <taxon>Streptomyces</taxon>
    </lineage>
</organism>
<proteinExistence type="predicted"/>